<dbReference type="Gene3D" id="1.10.10.1710">
    <property type="entry name" value="Deoxyribodipyrimidine photolyase-related"/>
    <property type="match status" value="1"/>
</dbReference>
<dbReference type="Proteomes" id="UP000263957">
    <property type="component" value="Unassembled WGS sequence"/>
</dbReference>
<name>A0A353YIY6_9PROT</name>
<evidence type="ECO:0000313" key="1">
    <source>
        <dbReference type="EMBL" id="HBQ47285.1"/>
    </source>
</evidence>
<dbReference type="InterPro" id="IPR052551">
    <property type="entry name" value="UV-DNA_repair_photolyase"/>
</dbReference>
<sequence>ELPNTHGMAIFADGGVIASKPYAASANYINKMSDYCGNCRYNHKGRVEDDACPFNALYWNFLIGNQDVLQTNPRMGLVLKNVDRLSDDDRKQIQARAASLMKSFGMC</sequence>
<dbReference type="EMBL" id="DOGS01000003">
    <property type="protein sequence ID" value="HBQ47285.1"/>
    <property type="molecule type" value="Genomic_DNA"/>
</dbReference>
<dbReference type="PANTHER" id="PTHR38657:SF1">
    <property type="entry name" value="SLR1343 PROTEIN"/>
    <property type="match status" value="1"/>
</dbReference>
<proteinExistence type="predicted"/>
<organism evidence="1 2">
    <name type="scientific">Hyphomonas atlantica</name>
    <dbReference type="NCBI Taxonomy" id="1280948"/>
    <lineage>
        <taxon>Bacteria</taxon>
        <taxon>Pseudomonadati</taxon>
        <taxon>Pseudomonadota</taxon>
        <taxon>Alphaproteobacteria</taxon>
        <taxon>Hyphomonadales</taxon>
        <taxon>Hyphomonadaceae</taxon>
        <taxon>Hyphomonas</taxon>
    </lineage>
</organism>
<gene>
    <name evidence="1" type="ORF">DD728_00105</name>
</gene>
<comment type="caution">
    <text evidence="1">The sequence shown here is derived from an EMBL/GenBank/DDBJ whole genome shotgun (WGS) entry which is preliminary data.</text>
</comment>
<dbReference type="PANTHER" id="PTHR38657">
    <property type="entry name" value="SLR1343 PROTEIN"/>
    <property type="match status" value="1"/>
</dbReference>
<evidence type="ECO:0000313" key="2">
    <source>
        <dbReference type="Proteomes" id="UP000263957"/>
    </source>
</evidence>
<dbReference type="Gene3D" id="1.10.579.10">
    <property type="entry name" value="DNA Cyclobutane Dipyrimidine Photolyase, subunit A, domain 3"/>
    <property type="match status" value="1"/>
</dbReference>
<dbReference type="InterPro" id="IPR036134">
    <property type="entry name" value="Crypto/Photolyase_FAD-like_sf"/>
</dbReference>
<accession>A0A353YIY6</accession>
<protein>
    <submittedName>
        <fullName evidence="1">Cryptochrome/photolyase family protein</fullName>
    </submittedName>
</protein>
<reference evidence="1 2" key="1">
    <citation type="journal article" date="2018" name="Nat. Biotechnol.">
        <title>A standardized bacterial taxonomy based on genome phylogeny substantially revises the tree of life.</title>
        <authorList>
            <person name="Parks D.H."/>
            <person name="Chuvochina M."/>
            <person name="Waite D.W."/>
            <person name="Rinke C."/>
            <person name="Skarshewski A."/>
            <person name="Chaumeil P.A."/>
            <person name="Hugenholtz P."/>
        </authorList>
    </citation>
    <scope>NUCLEOTIDE SEQUENCE [LARGE SCALE GENOMIC DNA]</scope>
    <source>
        <strain evidence="1">UBA10378</strain>
    </source>
</reference>
<feature type="non-terminal residue" evidence="1">
    <location>
        <position position="1"/>
    </location>
</feature>
<dbReference type="AlphaFoldDB" id="A0A353YIY6"/>
<keyword evidence="1" id="KW-0456">Lyase</keyword>
<dbReference type="SUPFAM" id="SSF48173">
    <property type="entry name" value="Cryptochrome/photolyase FAD-binding domain"/>
    <property type="match status" value="1"/>
</dbReference>
<dbReference type="GO" id="GO:0016829">
    <property type="term" value="F:lyase activity"/>
    <property type="evidence" value="ECO:0007669"/>
    <property type="project" value="UniProtKB-KW"/>
</dbReference>